<organism evidence="2 3">
    <name type="scientific">Hydnum rufescens UP504</name>
    <dbReference type="NCBI Taxonomy" id="1448309"/>
    <lineage>
        <taxon>Eukaryota</taxon>
        <taxon>Fungi</taxon>
        <taxon>Dikarya</taxon>
        <taxon>Basidiomycota</taxon>
        <taxon>Agaricomycotina</taxon>
        <taxon>Agaricomycetes</taxon>
        <taxon>Cantharellales</taxon>
        <taxon>Hydnaceae</taxon>
        <taxon>Hydnum</taxon>
    </lineage>
</organism>
<evidence type="ECO:0000256" key="1">
    <source>
        <dbReference type="SAM" id="MobiDB-lite"/>
    </source>
</evidence>
<reference evidence="2" key="1">
    <citation type="journal article" date="2020" name="Nat. Commun.">
        <title>Large-scale genome sequencing of mycorrhizal fungi provides insights into the early evolution of symbiotic traits.</title>
        <authorList>
            <person name="Miyauchi S."/>
            <person name="Kiss E."/>
            <person name="Kuo A."/>
            <person name="Drula E."/>
            <person name="Kohler A."/>
            <person name="Sanchez-Garcia M."/>
            <person name="Morin E."/>
            <person name="Andreopoulos B."/>
            <person name="Barry K.W."/>
            <person name="Bonito G."/>
            <person name="Buee M."/>
            <person name="Carver A."/>
            <person name="Chen C."/>
            <person name="Cichocki N."/>
            <person name="Clum A."/>
            <person name="Culley D."/>
            <person name="Crous P.W."/>
            <person name="Fauchery L."/>
            <person name="Girlanda M."/>
            <person name="Hayes R.D."/>
            <person name="Keri Z."/>
            <person name="LaButti K."/>
            <person name="Lipzen A."/>
            <person name="Lombard V."/>
            <person name="Magnuson J."/>
            <person name="Maillard F."/>
            <person name="Murat C."/>
            <person name="Nolan M."/>
            <person name="Ohm R.A."/>
            <person name="Pangilinan J."/>
            <person name="Pereira M.F."/>
            <person name="Perotto S."/>
            <person name="Peter M."/>
            <person name="Pfister S."/>
            <person name="Riley R."/>
            <person name="Sitrit Y."/>
            <person name="Stielow J.B."/>
            <person name="Szollosi G."/>
            <person name="Zifcakova L."/>
            <person name="Stursova M."/>
            <person name="Spatafora J.W."/>
            <person name="Tedersoo L."/>
            <person name="Vaario L.M."/>
            <person name="Yamada A."/>
            <person name="Yan M."/>
            <person name="Wang P."/>
            <person name="Xu J."/>
            <person name="Bruns T."/>
            <person name="Baldrian P."/>
            <person name="Vilgalys R."/>
            <person name="Dunand C."/>
            <person name="Henrissat B."/>
            <person name="Grigoriev I.V."/>
            <person name="Hibbett D."/>
            <person name="Nagy L.G."/>
            <person name="Martin F.M."/>
        </authorList>
    </citation>
    <scope>NUCLEOTIDE SEQUENCE</scope>
    <source>
        <strain evidence="2">UP504</strain>
    </source>
</reference>
<dbReference type="EMBL" id="MU129307">
    <property type="protein sequence ID" value="KAF9503738.1"/>
    <property type="molecule type" value="Genomic_DNA"/>
</dbReference>
<evidence type="ECO:0000313" key="3">
    <source>
        <dbReference type="Proteomes" id="UP000886523"/>
    </source>
</evidence>
<sequence length="913" mass="102708">MWIRTTGGSTGNCKISWSNVMRRAQGSCGSLWRGSQIECPFHAVHFQEPMTQQGNLPLIVGPKWELNPGIPTKDEPRVIKMRQPRSCTSGFNEWFDPSTTARLKSTDEAYHYGSRSPSGYRGRPGAAILTNETLKPGHGVIEPRKPNTIDKRVTRTEVGNYGVAQTPPQVNLLQGPNAHEARPKQRARLESSIESITRNSALKVSRKTGGSPRPHLQVWTNVAGETIKVDTNLLRTVSPKDARHLEPVAWDVRLTRLYHQKAVSPTKASAVRGTAVRIMFASHGRTIPKLATGQSVPEYRDICNDPYKSKPVPVTGDRLRYLTIIRQGVPVETGGHRCSAVQHVLNLPASNDQLGIAVAGDDDGSLHLLRWNTFQISDCKIDVLNRVPIWSLVQAEQSGDSFQAVIMVFQSSHSFPWHGFRNLNQLGVQTVLDKTQKDLGSDPQDNETVSKGPEALTTNARKPYSDILKDSGPLIPIRAYMTLIRLQGARKGTDCLPFGKWRWPFKLGRHGRPPDENKTLFTALEPCHETRKPTDSRICPRESKQIDFEPSVNSTRARYPIETEWKRDVARFHRKFNLELGTKDDKRDVRPTGSSLQVSLQPLNGVIHPAYEGTMDLVSGFTTRLLSMSIMVKNLKYLKDWSPRMISKGLGELGITLCLGQISLWRSLMTVTRSSSWTLSQLKETNPCHETVTRKYEGMTMQHRYYRKYPPGPDLSGIRTMDARDPELDPRSNKTRPRLLAPTEALSLTVECRLPDIDAAKENELLSWNSCLQAVQSGVTQLPPRGDTSLDIYLGITLSNLESVGPNLLHDSTRILENNLADLTLEAVIEYCSSRRVYEPFDTFMSEFGKPIPKNFEPLQMYRNMLKDSGQQARIEVLNLHTSHHQLSIVMTKNNRRLLRGCGQQMEEYDTTR</sequence>
<comment type="caution">
    <text evidence="2">The sequence shown here is derived from an EMBL/GenBank/DDBJ whole genome shotgun (WGS) entry which is preliminary data.</text>
</comment>
<name>A0A9P6DM52_9AGAM</name>
<proteinExistence type="predicted"/>
<dbReference type="Proteomes" id="UP000886523">
    <property type="component" value="Unassembled WGS sequence"/>
</dbReference>
<gene>
    <name evidence="2" type="ORF">BS47DRAFT_1369307</name>
</gene>
<keyword evidence="3" id="KW-1185">Reference proteome</keyword>
<dbReference type="AlphaFoldDB" id="A0A9P6DM52"/>
<accession>A0A9P6DM52</accession>
<protein>
    <submittedName>
        <fullName evidence="2">Uncharacterized protein</fullName>
    </submittedName>
</protein>
<evidence type="ECO:0000313" key="2">
    <source>
        <dbReference type="EMBL" id="KAF9503738.1"/>
    </source>
</evidence>
<feature type="region of interest" description="Disordered" evidence="1">
    <location>
        <begin position="436"/>
        <end position="456"/>
    </location>
</feature>